<evidence type="ECO:0000313" key="2">
    <source>
        <dbReference type="EMBL" id="CAK9156169.1"/>
    </source>
</evidence>
<feature type="compositionally biased region" description="Low complexity" evidence="1">
    <location>
        <begin position="57"/>
        <end position="87"/>
    </location>
</feature>
<dbReference type="EMBL" id="CAUOFW020003303">
    <property type="protein sequence ID" value="CAK9159142.1"/>
    <property type="molecule type" value="Genomic_DNA"/>
</dbReference>
<name>A0ABC8SG65_9AQUA</name>
<dbReference type="EMBL" id="CAUOFW020002807">
    <property type="protein sequence ID" value="CAK9156169.1"/>
    <property type="molecule type" value="Genomic_DNA"/>
</dbReference>
<protein>
    <submittedName>
        <fullName evidence="2">Uncharacterized protein</fullName>
    </submittedName>
</protein>
<feature type="compositionally biased region" description="Low complexity" evidence="1">
    <location>
        <begin position="38"/>
        <end position="50"/>
    </location>
</feature>
<dbReference type="PANTHER" id="PTHR34046">
    <property type="entry name" value="OS06G0218800 PROTEIN"/>
    <property type="match status" value="1"/>
</dbReference>
<evidence type="ECO:0000313" key="4">
    <source>
        <dbReference type="EMBL" id="CAK9170837.1"/>
    </source>
</evidence>
<evidence type="ECO:0000256" key="1">
    <source>
        <dbReference type="SAM" id="MobiDB-lite"/>
    </source>
</evidence>
<comment type="caution">
    <text evidence="2">The sequence shown here is derived from an EMBL/GenBank/DDBJ whole genome shotgun (WGS) entry which is preliminary data.</text>
</comment>
<feature type="region of interest" description="Disordered" evidence="1">
    <location>
        <begin position="36"/>
        <end position="89"/>
    </location>
</feature>
<evidence type="ECO:0000313" key="5">
    <source>
        <dbReference type="Proteomes" id="UP001642360"/>
    </source>
</evidence>
<proteinExistence type="predicted"/>
<organism evidence="2 5">
    <name type="scientific">Ilex paraguariensis</name>
    <name type="common">yerba mate</name>
    <dbReference type="NCBI Taxonomy" id="185542"/>
    <lineage>
        <taxon>Eukaryota</taxon>
        <taxon>Viridiplantae</taxon>
        <taxon>Streptophyta</taxon>
        <taxon>Embryophyta</taxon>
        <taxon>Tracheophyta</taxon>
        <taxon>Spermatophyta</taxon>
        <taxon>Magnoliopsida</taxon>
        <taxon>eudicotyledons</taxon>
        <taxon>Gunneridae</taxon>
        <taxon>Pentapetalae</taxon>
        <taxon>asterids</taxon>
        <taxon>campanulids</taxon>
        <taxon>Aquifoliales</taxon>
        <taxon>Aquifoliaceae</taxon>
        <taxon>Ilex</taxon>
    </lineage>
</organism>
<dbReference type="EMBL" id="CAUOFW020005602">
    <property type="protein sequence ID" value="CAK9170837.1"/>
    <property type="molecule type" value="Genomic_DNA"/>
</dbReference>
<accession>A0ABC8SG65</accession>
<dbReference type="PANTHER" id="PTHR34046:SF19">
    <property type="entry name" value="RAPIDLY ELICITED PROTEIN, PUTATIVE-RELATED"/>
    <property type="match status" value="1"/>
</dbReference>
<keyword evidence="5" id="KW-1185">Reference proteome</keyword>
<dbReference type="AlphaFoldDB" id="A0ABC8SG65"/>
<evidence type="ECO:0000313" key="3">
    <source>
        <dbReference type="EMBL" id="CAK9159142.1"/>
    </source>
</evidence>
<dbReference type="Proteomes" id="UP001642360">
    <property type="component" value="Unassembled WGS sequence"/>
</dbReference>
<gene>
    <name evidence="2" type="ORF">ILEXP_LOCUS24582</name>
    <name evidence="3" type="ORF">ILEXP_LOCUS27825</name>
    <name evidence="4" type="ORF">ILEXP_LOCUS40351</name>
</gene>
<sequence>MALFESEIGCKKHLTHQQQPGVCSSCLREKLLRLYGGSSSSSSSSFSSSSRTKRNRASTSSCSSSLSSSPAANYYSSASSSTNMSPLHRGHHRIPSALVGSISFEVTENGVLRKSRSMAVVARGGTGEVSGGKKRGGFWSKLLRSTGKSTKKVFMHSRTVKLESFE</sequence>
<reference evidence="2 5" key="1">
    <citation type="submission" date="2024-02" db="EMBL/GenBank/DDBJ databases">
        <authorList>
            <person name="Vignale AGUSTIN F."/>
            <person name="Sosa J E."/>
            <person name="Modenutti C."/>
        </authorList>
    </citation>
    <scope>NUCLEOTIDE SEQUENCE [LARGE SCALE GENOMIC DNA]</scope>
</reference>